<dbReference type="PROSITE" id="PS50956">
    <property type="entry name" value="HTH_ASNC_2"/>
    <property type="match status" value="1"/>
</dbReference>
<dbReference type="CDD" id="cd00090">
    <property type="entry name" value="HTH_ARSR"/>
    <property type="match status" value="1"/>
</dbReference>
<dbReference type="STRING" id="257708.RGI145_17210"/>
<dbReference type="GO" id="GO:0043565">
    <property type="term" value="F:sequence-specific DNA binding"/>
    <property type="evidence" value="ECO:0007669"/>
    <property type="project" value="InterPro"/>
</dbReference>
<evidence type="ECO:0000313" key="5">
    <source>
        <dbReference type="EMBL" id="APT58592.1"/>
    </source>
</evidence>
<dbReference type="InterPro" id="IPR019887">
    <property type="entry name" value="Tscrpt_reg_AsnC/Lrp_C"/>
</dbReference>
<dbReference type="GO" id="GO:0005829">
    <property type="term" value="C:cytosol"/>
    <property type="evidence" value="ECO:0007669"/>
    <property type="project" value="TreeGrafter"/>
</dbReference>
<keyword evidence="2" id="KW-0238">DNA-binding</keyword>
<dbReference type="PRINTS" id="PR00033">
    <property type="entry name" value="HTHASNC"/>
</dbReference>
<dbReference type="InterPro" id="IPR011008">
    <property type="entry name" value="Dimeric_a/b-barrel"/>
</dbReference>
<dbReference type="PANTHER" id="PTHR30154">
    <property type="entry name" value="LEUCINE-RESPONSIVE REGULATORY PROTEIN"/>
    <property type="match status" value="1"/>
</dbReference>
<dbReference type="InterPro" id="IPR019885">
    <property type="entry name" value="Tscrpt_reg_HTH_AsnC-type_CS"/>
</dbReference>
<evidence type="ECO:0000259" key="4">
    <source>
        <dbReference type="PROSITE" id="PS50956"/>
    </source>
</evidence>
<dbReference type="Proteomes" id="UP000185494">
    <property type="component" value="Chromosome 1"/>
</dbReference>
<gene>
    <name evidence="5" type="ORF">RGI145_17210</name>
</gene>
<reference evidence="5 6" key="1">
    <citation type="submission" date="2016-05" db="EMBL/GenBank/DDBJ databases">
        <title>Complete Genome and Methylome Analysis of Psychrotrophic Bacterial Isolates from Antarctic Lake Untersee.</title>
        <authorList>
            <person name="Fomenkov A."/>
            <person name="Akimov V.N."/>
            <person name="Vasilyeva L.V."/>
            <person name="Andersen D."/>
            <person name="Vincze T."/>
            <person name="Roberts R.J."/>
        </authorList>
    </citation>
    <scope>NUCLEOTIDE SEQUENCE [LARGE SCALE GENOMIC DNA]</scope>
    <source>
        <strain evidence="5 6">U14-5</strain>
    </source>
</reference>
<accession>A0A1L7AIK8</accession>
<sequence length="150" mass="16950">MLLDSLDERIIRLLRAQGRISNADLAEAVGLSPSACLRRVRQLEANGVIRGYTAILDDRRTGRGTVVIVQITLERQTDDCLGRFEQAARKHAEIRECYLMTGASDYLLRIVVEDAADYERLHKEVLSRLPGVARIQSNFTIRTVIRPVDM</sequence>
<dbReference type="SUPFAM" id="SSF54909">
    <property type="entry name" value="Dimeric alpha+beta barrel"/>
    <property type="match status" value="1"/>
</dbReference>
<dbReference type="GO" id="GO:0006355">
    <property type="term" value="P:regulation of DNA-templated transcription"/>
    <property type="evidence" value="ECO:0007669"/>
    <property type="project" value="UniProtKB-ARBA"/>
</dbReference>
<protein>
    <submittedName>
        <fullName evidence="5">Transcriptional regulator</fullName>
    </submittedName>
</protein>
<dbReference type="PANTHER" id="PTHR30154:SF34">
    <property type="entry name" value="TRANSCRIPTIONAL REGULATOR AZLB"/>
    <property type="match status" value="1"/>
</dbReference>
<dbReference type="RefSeq" id="WP_075799350.1">
    <property type="nucleotide sequence ID" value="NZ_CP015583.1"/>
</dbReference>
<dbReference type="Pfam" id="PF13412">
    <property type="entry name" value="HTH_24"/>
    <property type="match status" value="1"/>
</dbReference>
<dbReference type="KEGG" id="rgi:RGI145_17210"/>
<dbReference type="InterPro" id="IPR036390">
    <property type="entry name" value="WH_DNA-bd_sf"/>
</dbReference>
<dbReference type="InterPro" id="IPR011991">
    <property type="entry name" value="ArsR-like_HTH"/>
</dbReference>
<dbReference type="SUPFAM" id="SSF46785">
    <property type="entry name" value="Winged helix' DNA-binding domain"/>
    <property type="match status" value="1"/>
</dbReference>
<dbReference type="AlphaFoldDB" id="A0A1L7AIK8"/>
<feature type="domain" description="HTH asnC-type" evidence="4">
    <location>
        <begin position="3"/>
        <end position="64"/>
    </location>
</feature>
<dbReference type="GO" id="GO:0043200">
    <property type="term" value="P:response to amino acid"/>
    <property type="evidence" value="ECO:0007669"/>
    <property type="project" value="TreeGrafter"/>
</dbReference>
<dbReference type="InterPro" id="IPR036388">
    <property type="entry name" value="WH-like_DNA-bd_sf"/>
</dbReference>
<dbReference type="eggNOG" id="COG1522">
    <property type="taxonomic scope" value="Bacteria"/>
</dbReference>
<evidence type="ECO:0000256" key="3">
    <source>
        <dbReference type="ARBA" id="ARBA00023163"/>
    </source>
</evidence>
<name>A0A1L7AIK8_9PROT</name>
<organism evidence="5 6">
    <name type="scientific">Roseomonas gilardii</name>
    <dbReference type="NCBI Taxonomy" id="257708"/>
    <lineage>
        <taxon>Bacteria</taxon>
        <taxon>Pseudomonadati</taxon>
        <taxon>Pseudomonadota</taxon>
        <taxon>Alphaproteobacteria</taxon>
        <taxon>Acetobacterales</taxon>
        <taxon>Roseomonadaceae</taxon>
        <taxon>Roseomonas</taxon>
    </lineage>
</organism>
<keyword evidence="3" id="KW-0804">Transcription</keyword>
<dbReference type="InterPro" id="IPR019888">
    <property type="entry name" value="Tscrpt_reg_AsnC-like"/>
</dbReference>
<dbReference type="Gene3D" id="1.10.10.10">
    <property type="entry name" value="Winged helix-like DNA-binding domain superfamily/Winged helix DNA-binding domain"/>
    <property type="match status" value="1"/>
</dbReference>
<dbReference type="PROSITE" id="PS00519">
    <property type="entry name" value="HTH_ASNC_1"/>
    <property type="match status" value="1"/>
</dbReference>
<dbReference type="SMART" id="SM00344">
    <property type="entry name" value="HTH_ASNC"/>
    <property type="match status" value="1"/>
</dbReference>
<proteinExistence type="predicted"/>
<evidence type="ECO:0000256" key="2">
    <source>
        <dbReference type="ARBA" id="ARBA00023125"/>
    </source>
</evidence>
<dbReference type="InterPro" id="IPR000485">
    <property type="entry name" value="AsnC-type_HTH_dom"/>
</dbReference>
<evidence type="ECO:0000313" key="6">
    <source>
        <dbReference type="Proteomes" id="UP000185494"/>
    </source>
</evidence>
<dbReference type="EMBL" id="CP015583">
    <property type="protein sequence ID" value="APT58592.1"/>
    <property type="molecule type" value="Genomic_DNA"/>
</dbReference>
<dbReference type="Pfam" id="PF01037">
    <property type="entry name" value="AsnC_trans_reg"/>
    <property type="match status" value="1"/>
</dbReference>
<keyword evidence="1" id="KW-0805">Transcription regulation</keyword>
<evidence type="ECO:0000256" key="1">
    <source>
        <dbReference type="ARBA" id="ARBA00023015"/>
    </source>
</evidence>
<dbReference type="Gene3D" id="3.30.70.920">
    <property type="match status" value="1"/>
</dbReference>